<gene>
    <name evidence="1" type="ORF">QFC19_009252</name>
</gene>
<organism evidence="1 2">
    <name type="scientific">Naganishia cerealis</name>
    <dbReference type="NCBI Taxonomy" id="610337"/>
    <lineage>
        <taxon>Eukaryota</taxon>
        <taxon>Fungi</taxon>
        <taxon>Dikarya</taxon>
        <taxon>Basidiomycota</taxon>
        <taxon>Agaricomycotina</taxon>
        <taxon>Tremellomycetes</taxon>
        <taxon>Filobasidiales</taxon>
        <taxon>Filobasidiaceae</taxon>
        <taxon>Naganishia</taxon>
    </lineage>
</organism>
<dbReference type="Proteomes" id="UP001241377">
    <property type="component" value="Unassembled WGS sequence"/>
</dbReference>
<name>A0ACC2UW56_9TREE</name>
<proteinExistence type="predicted"/>
<comment type="caution">
    <text evidence="1">The sequence shown here is derived from an EMBL/GenBank/DDBJ whole genome shotgun (WGS) entry which is preliminary data.</text>
</comment>
<sequence length="112" mass="13454">MNYLWNTYKTPLIYTEFGFPVFAEAEKNLDSQRYDTPRSNYYLSVMSELLAAIWEDGVDLRGALAWSFLDNWEFGSYEEHYGMQTVNRTTQERSYKRSFFDFVDFFQTRVTQ</sequence>
<protein>
    <submittedName>
        <fullName evidence="1">Uncharacterized protein</fullName>
    </submittedName>
</protein>
<dbReference type="EMBL" id="JASBWR010000155">
    <property type="protein sequence ID" value="KAJ9091078.1"/>
    <property type="molecule type" value="Genomic_DNA"/>
</dbReference>
<keyword evidence="2" id="KW-1185">Reference proteome</keyword>
<reference evidence="1" key="1">
    <citation type="submission" date="2023-04" db="EMBL/GenBank/DDBJ databases">
        <title>Draft Genome sequencing of Naganishia species isolated from polar environments using Oxford Nanopore Technology.</title>
        <authorList>
            <person name="Leo P."/>
            <person name="Venkateswaran K."/>
        </authorList>
    </citation>
    <scope>NUCLEOTIDE SEQUENCE</scope>
    <source>
        <strain evidence="1">MNA-CCFEE 5261</strain>
    </source>
</reference>
<evidence type="ECO:0000313" key="2">
    <source>
        <dbReference type="Proteomes" id="UP001241377"/>
    </source>
</evidence>
<evidence type="ECO:0000313" key="1">
    <source>
        <dbReference type="EMBL" id="KAJ9091078.1"/>
    </source>
</evidence>
<accession>A0ACC2UW56</accession>